<evidence type="ECO:0000313" key="6">
    <source>
        <dbReference type="EMBL" id="NKE09770.1"/>
    </source>
</evidence>
<proteinExistence type="predicted"/>
<evidence type="ECO:0000256" key="2">
    <source>
        <dbReference type="ARBA" id="ARBA00022729"/>
    </source>
</evidence>
<keyword evidence="2" id="KW-0732">Signal</keyword>
<feature type="domain" description="Heparinase II/III-like C-terminal" evidence="5">
    <location>
        <begin position="289"/>
        <end position="451"/>
    </location>
</feature>
<protein>
    <recommendedName>
        <fullName evidence="5">Heparinase II/III-like C-terminal domain-containing protein</fullName>
    </recommendedName>
</protein>
<evidence type="ECO:0000313" key="7">
    <source>
        <dbReference type="Proteomes" id="UP000521379"/>
    </source>
</evidence>
<evidence type="ECO:0000256" key="4">
    <source>
        <dbReference type="ARBA" id="ARBA00023239"/>
    </source>
</evidence>
<evidence type="ECO:0000259" key="5">
    <source>
        <dbReference type="Pfam" id="PF07940"/>
    </source>
</evidence>
<dbReference type="InterPro" id="IPR008929">
    <property type="entry name" value="Chondroitin_lyas"/>
</dbReference>
<keyword evidence="3" id="KW-0574">Periplasm</keyword>
<accession>A0A846TS40</accession>
<dbReference type="SUPFAM" id="SSF48230">
    <property type="entry name" value="Chondroitin AC/alginate lyase"/>
    <property type="match status" value="1"/>
</dbReference>
<dbReference type="Gene3D" id="1.50.10.100">
    <property type="entry name" value="Chondroitin AC/alginate lyase"/>
    <property type="match status" value="1"/>
</dbReference>
<keyword evidence="4" id="KW-0456">Lyase</keyword>
<dbReference type="RefSeq" id="WP_119932780.1">
    <property type="nucleotide sequence ID" value="NZ_JAAVUN010000012.1"/>
</dbReference>
<gene>
    <name evidence="6" type="ORF">GTW58_07435</name>
</gene>
<dbReference type="PANTHER" id="PTHR39210">
    <property type="entry name" value="HEPARIN-SULFATE LYASE"/>
    <property type="match status" value="1"/>
</dbReference>
<dbReference type="PANTHER" id="PTHR39210:SF1">
    <property type="entry name" value="HEPARIN-SULFATE LYASE"/>
    <property type="match status" value="1"/>
</dbReference>
<dbReference type="EMBL" id="JAAVUN010000012">
    <property type="protein sequence ID" value="NKE09770.1"/>
    <property type="molecule type" value="Genomic_DNA"/>
</dbReference>
<comment type="caution">
    <text evidence="6">The sequence shown here is derived from an EMBL/GenBank/DDBJ whole genome shotgun (WGS) entry which is preliminary data.</text>
</comment>
<evidence type="ECO:0000256" key="3">
    <source>
        <dbReference type="ARBA" id="ARBA00022764"/>
    </source>
</evidence>
<dbReference type="AlphaFoldDB" id="A0A846TS40"/>
<reference evidence="6 7" key="1">
    <citation type="submission" date="2020-02" db="EMBL/GenBank/DDBJ databases">
        <authorList>
            <person name="Sun Q."/>
        </authorList>
    </citation>
    <scope>NUCLEOTIDE SEQUENCE [LARGE SCALE GENOMIC DNA]</scope>
    <source>
        <strain evidence="6 7">YIM 13062</strain>
    </source>
</reference>
<dbReference type="Gene3D" id="2.70.98.70">
    <property type="match status" value="1"/>
</dbReference>
<comment type="subcellular location">
    <subcellularLocation>
        <location evidence="1">Periplasm</location>
    </subcellularLocation>
</comment>
<dbReference type="InterPro" id="IPR012480">
    <property type="entry name" value="Hepar_II_III_C"/>
</dbReference>
<dbReference type="Proteomes" id="UP000521379">
    <property type="component" value="Unassembled WGS sequence"/>
</dbReference>
<evidence type="ECO:0000256" key="1">
    <source>
        <dbReference type="ARBA" id="ARBA00004418"/>
    </source>
</evidence>
<dbReference type="GO" id="GO:0016829">
    <property type="term" value="F:lyase activity"/>
    <property type="evidence" value="ECO:0007669"/>
    <property type="project" value="UniProtKB-KW"/>
</dbReference>
<dbReference type="GO" id="GO:0042597">
    <property type="term" value="C:periplasmic space"/>
    <property type="evidence" value="ECO:0007669"/>
    <property type="project" value="UniProtKB-SubCell"/>
</dbReference>
<name>A0A846TS40_9MICC</name>
<organism evidence="6 7">
    <name type="scientific">Kocuria subflava</name>
    <dbReference type="NCBI Taxonomy" id="1736139"/>
    <lineage>
        <taxon>Bacteria</taxon>
        <taxon>Bacillati</taxon>
        <taxon>Actinomycetota</taxon>
        <taxon>Actinomycetes</taxon>
        <taxon>Micrococcales</taxon>
        <taxon>Micrococcaceae</taxon>
        <taxon>Kocuria</taxon>
    </lineage>
</organism>
<dbReference type="Pfam" id="PF07940">
    <property type="entry name" value="Hepar_II_III_C"/>
    <property type="match status" value="1"/>
</dbReference>
<keyword evidence="7" id="KW-1185">Reference proteome</keyword>
<sequence>MVNLDAARRQVIGSNFQAKPKDPKLVRSLLAGKLVMTPHKAWSLPAEPTWTEDPFDDFNWQFQFHMLRWMDPLRREGLNGNHQATEMWQRYARSWIAANPPGASESKWAWIDMTDGIRAQELCFGLALVGEQAWLVESVRQHGQWLADPEHLQPGNHGMHQLNGLFVVGAVLEDQEFLQRALDGIQQFLEAAWDHQGMNAEGAITYHRQNLTWWEDTLKRLDLEGIKRPPAAERLALVPEILAHETTPLGRFARVGDTDGSSPSVVDHPFTDFVTSQGKRGAHPSSTTAVYDAGYAYVRSGWGTGERAFQDETYLTVLFGAQNKQHGHADGTSLTYATNGVQWLDDQGRFHYGRDATRRYVVSRAAHNLVVLPGKSPRKTRTVTLEHFRETEAAVDFLLTDPSYDDVTIRRRVVYLRHWDLTLVLDAVQADEPVEAEQRWHCGRGISAKALSLGFALFSESADFHVAALTPQTRRDIRNGQESPMIGWTSAGWRKRAAVDVATTYDAGTDLQFASLLGTWCPPAVDLLQQALKTEPAVDADLDHLIPHALLESPWPGALKPASRQKPAELLAEAEIVAPGLARVIADGPHRYFGFDVFDGTHLVAAGPWIGRGEFTTSLAGLAHPRIRVRHRTTPEDRQHITLDVGSPAR</sequence>